<keyword evidence="2 5" id="KW-0575">Peroxidase</keyword>
<evidence type="ECO:0000256" key="3">
    <source>
        <dbReference type="ARBA" id="ARBA00023002"/>
    </source>
</evidence>
<dbReference type="OrthoDB" id="9789406at2"/>
<evidence type="ECO:0000256" key="4">
    <source>
        <dbReference type="PIRSR" id="PIRSR000303-1"/>
    </source>
</evidence>
<feature type="active site" evidence="4">
    <location>
        <position position="37"/>
    </location>
</feature>
<dbReference type="PROSITE" id="PS00460">
    <property type="entry name" value="GLUTATHIONE_PEROXID_1"/>
    <property type="match status" value="1"/>
</dbReference>
<dbReference type="PROSITE" id="PS51355">
    <property type="entry name" value="GLUTATHIONE_PEROXID_3"/>
    <property type="match status" value="1"/>
</dbReference>
<dbReference type="PANTHER" id="PTHR11592:SF78">
    <property type="entry name" value="GLUTATHIONE PEROXIDASE"/>
    <property type="match status" value="1"/>
</dbReference>
<evidence type="ECO:0000259" key="6">
    <source>
        <dbReference type="PROSITE" id="PS51352"/>
    </source>
</evidence>
<accession>A0A239H4U7</accession>
<evidence type="ECO:0000256" key="2">
    <source>
        <dbReference type="ARBA" id="ARBA00022559"/>
    </source>
</evidence>
<evidence type="ECO:0000313" key="7">
    <source>
        <dbReference type="EMBL" id="SNS76038.1"/>
    </source>
</evidence>
<dbReference type="InterPro" id="IPR036249">
    <property type="entry name" value="Thioredoxin-like_sf"/>
</dbReference>
<name>A0A239H4U7_9BACT</name>
<dbReference type="SUPFAM" id="SSF52833">
    <property type="entry name" value="Thioredoxin-like"/>
    <property type="match status" value="1"/>
</dbReference>
<evidence type="ECO:0000256" key="1">
    <source>
        <dbReference type="ARBA" id="ARBA00006926"/>
    </source>
</evidence>
<sequence>MASTFYQLSAKSLQGKEVPMEHFKGKVVLVVNTASKCGLTPQYEGLEALYKKHKDEGLVILGFPCNQFGQQEPGDAREIEEGCLINYGVSFPMFEKVDVNGDSAHPVFKYLKSELGGLFGSRIKWNFTKFLIDANGKPVKRFAPITKPEKIEPRIEKLLAQKQ</sequence>
<proteinExistence type="inferred from homology"/>
<dbReference type="EMBL" id="FZOQ01000012">
    <property type="protein sequence ID" value="SNS76038.1"/>
    <property type="molecule type" value="Genomic_DNA"/>
</dbReference>
<protein>
    <recommendedName>
        <fullName evidence="5">Glutathione peroxidase</fullName>
    </recommendedName>
</protein>
<dbReference type="PROSITE" id="PS51352">
    <property type="entry name" value="THIOREDOXIN_2"/>
    <property type="match status" value="1"/>
</dbReference>
<dbReference type="AlphaFoldDB" id="A0A239H4U7"/>
<comment type="similarity">
    <text evidence="1 5">Belongs to the glutathione peroxidase family.</text>
</comment>
<dbReference type="InterPro" id="IPR000889">
    <property type="entry name" value="Glutathione_peroxidase"/>
</dbReference>
<dbReference type="GO" id="GO:0004601">
    <property type="term" value="F:peroxidase activity"/>
    <property type="evidence" value="ECO:0007669"/>
    <property type="project" value="UniProtKB-KW"/>
</dbReference>
<evidence type="ECO:0000313" key="8">
    <source>
        <dbReference type="Proteomes" id="UP000198432"/>
    </source>
</evidence>
<dbReference type="PROSITE" id="PS00763">
    <property type="entry name" value="GLUTATHIONE_PEROXID_2"/>
    <property type="match status" value="1"/>
</dbReference>
<dbReference type="FunFam" id="3.40.30.10:FF:000010">
    <property type="entry name" value="Glutathione peroxidase"/>
    <property type="match status" value="1"/>
</dbReference>
<dbReference type="PRINTS" id="PR01011">
    <property type="entry name" value="GLUTPROXDASE"/>
</dbReference>
<dbReference type="GO" id="GO:0034599">
    <property type="term" value="P:cellular response to oxidative stress"/>
    <property type="evidence" value="ECO:0007669"/>
    <property type="project" value="TreeGrafter"/>
</dbReference>
<organism evidence="7 8">
    <name type="scientific">Pontibacter ummariensis</name>
    <dbReference type="NCBI Taxonomy" id="1610492"/>
    <lineage>
        <taxon>Bacteria</taxon>
        <taxon>Pseudomonadati</taxon>
        <taxon>Bacteroidota</taxon>
        <taxon>Cytophagia</taxon>
        <taxon>Cytophagales</taxon>
        <taxon>Hymenobacteraceae</taxon>
        <taxon>Pontibacter</taxon>
    </lineage>
</organism>
<dbReference type="PANTHER" id="PTHR11592">
    <property type="entry name" value="GLUTATHIONE PEROXIDASE"/>
    <property type="match status" value="1"/>
</dbReference>
<dbReference type="InterPro" id="IPR013766">
    <property type="entry name" value="Thioredoxin_domain"/>
</dbReference>
<keyword evidence="3 5" id="KW-0560">Oxidoreductase</keyword>
<reference evidence="8" key="1">
    <citation type="submission" date="2017-06" db="EMBL/GenBank/DDBJ databases">
        <authorList>
            <person name="Varghese N."/>
            <person name="Submissions S."/>
        </authorList>
    </citation>
    <scope>NUCLEOTIDE SEQUENCE [LARGE SCALE GENOMIC DNA]</scope>
    <source>
        <strain evidence="8">NKM1</strain>
    </source>
</reference>
<dbReference type="CDD" id="cd00340">
    <property type="entry name" value="GSH_Peroxidase"/>
    <property type="match status" value="1"/>
</dbReference>
<dbReference type="Pfam" id="PF00255">
    <property type="entry name" value="GSHPx"/>
    <property type="match status" value="1"/>
</dbReference>
<feature type="domain" description="Thioredoxin" evidence="6">
    <location>
        <begin position="1"/>
        <end position="160"/>
    </location>
</feature>
<dbReference type="PIRSF" id="PIRSF000303">
    <property type="entry name" value="Glutathion_perox"/>
    <property type="match status" value="1"/>
</dbReference>
<dbReference type="InterPro" id="IPR029760">
    <property type="entry name" value="GPX_CS"/>
</dbReference>
<keyword evidence="8" id="KW-1185">Reference proteome</keyword>
<gene>
    <name evidence="7" type="ORF">SAMN06296052_112156</name>
</gene>
<dbReference type="RefSeq" id="WP_089319864.1">
    <property type="nucleotide sequence ID" value="NZ_FZOQ01000012.1"/>
</dbReference>
<dbReference type="Proteomes" id="UP000198432">
    <property type="component" value="Unassembled WGS sequence"/>
</dbReference>
<dbReference type="InterPro" id="IPR029759">
    <property type="entry name" value="GPX_AS"/>
</dbReference>
<dbReference type="Gene3D" id="3.40.30.10">
    <property type="entry name" value="Glutaredoxin"/>
    <property type="match status" value="1"/>
</dbReference>
<evidence type="ECO:0000256" key="5">
    <source>
        <dbReference type="RuleBase" id="RU000499"/>
    </source>
</evidence>